<sequence length="255" mass="29066">MADIGKKPVFTLDVAENLYDKQALFYDSKAKFRAFVGGLGSGKTWVGSVASIVEMATHPKTLGAILAPTYPLLRDSTIRTFFEICPRELIKEYNRSEQRVVFRNNAEAIFRPCDDPNSIDRLRNINLAWAWMDEAALNPEYAWRILVGRLRDPKGSLKAWITTTPKGFGWIWEKWVNNPTENYFMVNATSEENVHLPKEYIETLKSEYTGVFARQEIYGQFVGHEGAVYPEFSRSVHVINIIPITENGIIIGIDI</sequence>
<gene>
    <name evidence="2" type="ORF">MM415A01379_0006</name>
    <name evidence="1" type="ORF">TM448A03744_0003</name>
</gene>
<dbReference type="PANTHER" id="PTHR39184">
    <property type="match status" value="1"/>
</dbReference>
<reference evidence="1" key="1">
    <citation type="submission" date="2020-03" db="EMBL/GenBank/DDBJ databases">
        <title>The deep terrestrial virosphere.</title>
        <authorList>
            <person name="Holmfeldt K."/>
            <person name="Nilsson E."/>
            <person name="Simone D."/>
            <person name="Lopez-Fernandez M."/>
            <person name="Wu X."/>
            <person name="de Brujin I."/>
            <person name="Lundin D."/>
            <person name="Andersson A."/>
            <person name="Bertilsson S."/>
            <person name="Dopson M."/>
        </authorList>
    </citation>
    <scope>NUCLEOTIDE SEQUENCE</scope>
    <source>
        <strain evidence="2">MM415A01379</strain>
        <strain evidence="1">TM448A03744</strain>
    </source>
</reference>
<evidence type="ECO:0000313" key="2">
    <source>
        <dbReference type="EMBL" id="QJA77010.1"/>
    </source>
</evidence>
<dbReference type="AlphaFoldDB" id="A0A6H2A267"/>
<dbReference type="Gene3D" id="3.40.50.300">
    <property type="entry name" value="P-loop containing nucleotide triphosphate hydrolases"/>
    <property type="match status" value="1"/>
</dbReference>
<dbReference type="PANTHER" id="PTHR39184:SF1">
    <property type="entry name" value="PBSX PHAGE TERMINASE LARGE SUBUNIT"/>
    <property type="match status" value="1"/>
</dbReference>
<proteinExistence type="predicted"/>
<name>A0A6H2A267_9ZZZZ</name>
<dbReference type="InterPro" id="IPR052380">
    <property type="entry name" value="Viral_DNA_packaging_terminase"/>
</dbReference>
<protein>
    <submittedName>
        <fullName evidence="1">Putative terminase</fullName>
    </submittedName>
</protein>
<organism evidence="1">
    <name type="scientific">viral metagenome</name>
    <dbReference type="NCBI Taxonomy" id="1070528"/>
    <lineage>
        <taxon>unclassified sequences</taxon>
        <taxon>metagenomes</taxon>
        <taxon>organismal metagenomes</taxon>
    </lineage>
</organism>
<dbReference type="InterPro" id="IPR027417">
    <property type="entry name" value="P-loop_NTPase"/>
</dbReference>
<dbReference type="Pfam" id="PF03237">
    <property type="entry name" value="Terminase_6N"/>
    <property type="match status" value="1"/>
</dbReference>
<dbReference type="EMBL" id="MT142258">
    <property type="protein sequence ID" value="QJA77010.1"/>
    <property type="molecule type" value="Genomic_DNA"/>
</dbReference>
<evidence type="ECO:0000313" key="1">
    <source>
        <dbReference type="EMBL" id="QJA53605.1"/>
    </source>
</evidence>
<dbReference type="EMBL" id="MT144435">
    <property type="protein sequence ID" value="QJA53605.1"/>
    <property type="molecule type" value="Genomic_DNA"/>
</dbReference>
<accession>A0A6H2A267</accession>